<comment type="similarity">
    <text evidence="2">Belongs to the bacterial sugar transferase family.</text>
</comment>
<evidence type="ECO:0000256" key="2">
    <source>
        <dbReference type="ARBA" id="ARBA00006464"/>
    </source>
</evidence>
<dbReference type="PANTHER" id="PTHR30576">
    <property type="entry name" value="COLANIC BIOSYNTHESIS UDP-GLUCOSE LIPID CARRIER TRANSFERASE"/>
    <property type="match status" value="1"/>
</dbReference>
<evidence type="ECO:0000256" key="1">
    <source>
        <dbReference type="ARBA" id="ARBA00004141"/>
    </source>
</evidence>
<dbReference type="PANTHER" id="PTHR30576:SF0">
    <property type="entry name" value="UNDECAPRENYL-PHOSPHATE N-ACETYLGALACTOSAMINYL 1-PHOSPHATE TRANSFERASE-RELATED"/>
    <property type="match status" value="1"/>
</dbReference>
<evidence type="ECO:0000256" key="6">
    <source>
        <dbReference type="ARBA" id="ARBA00023136"/>
    </source>
</evidence>
<dbReference type="Pfam" id="PF02397">
    <property type="entry name" value="Bac_transf"/>
    <property type="match status" value="1"/>
</dbReference>
<feature type="transmembrane region" description="Helical" evidence="7">
    <location>
        <begin position="47"/>
        <end position="64"/>
    </location>
</feature>
<comment type="subcellular location">
    <subcellularLocation>
        <location evidence="1">Membrane</location>
        <topology evidence="1">Multi-pass membrane protein</topology>
    </subcellularLocation>
</comment>
<feature type="domain" description="Bacterial sugar transferase" evidence="8">
    <location>
        <begin position="279"/>
        <end position="462"/>
    </location>
</feature>
<dbReference type="GeneID" id="82526216"/>
<dbReference type="InterPro" id="IPR017475">
    <property type="entry name" value="EPS_sugar_tfrase"/>
</dbReference>
<name>A0A2V1IJR7_9BACT</name>
<keyword evidence="10" id="KW-1185">Reference proteome</keyword>
<evidence type="ECO:0000256" key="4">
    <source>
        <dbReference type="ARBA" id="ARBA00022692"/>
    </source>
</evidence>
<dbReference type="InterPro" id="IPR003362">
    <property type="entry name" value="Bact_transf"/>
</dbReference>
<organism evidence="9 10">
    <name type="scientific">Duncaniella muris</name>
    <dbReference type="NCBI Taxonomy" id="2094150"/>
    <lineage>
        <taxon>Bacteria</taxon>
        <taxon>Pseudomonadati</taxon>
        <taxon>Bacteroidota</taxon>
        <taxon>Bacteroidia</taxon>
        <taxon>Bacteroidales</taxon>
        <taxon>Muribaculaceae</taxon>
        <taxon>Duncaniella</taxon>
    </lineage>
</organism>
<dbReference type="NCBIfam" id="TIGR03023">
    <property type="entry name" value="WcaJ_sugtrans"/>
    <property type="match status" value="1"/>
</dbReference>
<evidence type="ECO:0000256" key="5">
    <source>
        <dbReference type="ARBA" id="ARBA00022989"/>
    </source>
</evidence>
<feature type="transmembrane region" description="Helical" evidence="7">
    <location>
        <begin position="117"/>
        <end position="136"/>
    </location>
</feature>
<feature type="transmembrane region" description="Helical" evidence="7">
    <location>
        <begin position="21"/>
        <end position="41"/>
    </location>
</feature>
<dbReference type="Proteomes" id="UP000244905">
    <property type="component" value="Unassembled WGS sequence"/>
</dbReference>
<evidence type="ECO:0000313" key="9">
    <source>
        <dbReference type="EMBL" id="PWB02146.1"/>
    </source>
</evidence>
<dbReference type="InterPro" id="IPR017473">
    <property type="entry name" value="Undecaprenyl-P_gluc_Ptfrase"/>
</dbReference>
<evidence type="ECO:0000313" key="10">
    <source>
        <dbReference type="Proteomes" id="UP000244905"/>
    </source>
</evidence>
<protein>
    <submittedName>
        <fullName evidence="9">Undecaprenyl-phosphate glucose phosphotransferase</fullName>
    </submittedName>
</protein>
<dbReference type="AlphaFoldDB" id="A0A2V1IJR7"/>
<dbReference type="EMBL" id="PUEC01000015">
    <property type="protein sequence ID" value="PWB02146.1"/>
    <property type="molecule type" value="Genomic_DNA"/>
</dbReference>
<evidence type="ECO:0000256" key="7">
    <source>
        <dbReference type="SAM" id="Phobius"/>
    </source>
</evidence>
<gene>
    <name evidence="9" type="ORF">C5O23_07645</name>
</gene>
<dbReference type="RefSeq" id="WP_107032355.1">
    <property type="nucleotide sequence ID" value="NZ_CAOLBL010000008.1"/>
</dbReference>
<dbReference type="NCBIfam" id="TIGR03025">
    <property type="entry name" value="EPS_sugtrans"/>
    <property type="match status" value="1"/>
</dbReference>
<accession>A0A2V1IJR7</accession>
<dbReference type="Gene3D" id="3.40.50.720">
    <property type="entry name" value="NAD(P)-binding Rossmann-like Domain"/>
    <property type="match status" value="1"/>
</dbReference>
<feature type="transmembrane region" description="Helical" evidence="7">
    <location>
        <begin position="284"/>
        <end position="305"/>
    </location>
</feature>
<keyword evidence="4 7" id="KW-0812">Transmembrane</keyword>
<comment type="caution">
    <text evidence="9">The sequence shown here is derived from an EMBL/GenBank/DDBJ whole genome shotgun (WGS) entry which is preliminary data.</text>
</comment>
<dbReference type="GO" id="GO:0016020">
    <property type="term" value="C:membrane"/>
    <property type="evidence" value="ECO:0007669"/>
    <property type="project" value="UniProtKB-SubCell"/>
</dbReference>
<dbReference type="GO" id="GO:0016780">
    <property type="term" value="F:phosphotransferase activity, for other substituted phosphate groups"/>
    <property type="evidence" value="ECO:0007669"/>
    <property type="project" value="TreeGrafter"/>
</dbReference>
<dbReference type="Pfam" id="PF13727">
    <property type="entry name" value="CoA_binding_3"/>
    <property type="match status" value="1"/>
</dbReference>
<sequence>MTGPEPKINRPTGRYNRYYRKILIAVDFVILNAVFFGVTMMNPDVEVLHGRLVWLLLNLAYVPVARYQGRIHKIRALQMDRLLLLTLRGALCQALLFIFLLYLMGQEPLPLMTFVELYGLFTPLLMLWWGSAHYLLKTYRRSGRSFSRIVIVGCRPTAERLLTEMRLDPGFGYLCQGFFDIYCPPDFRYKNLYAGNLADLEEFVIREATDEIFYTLSGENSEAVQLVSGLCEKLMIKFHYVPQISPYLTRRFRLDAIGQMPVLEVRHNPLERGVNRVMKRTFDIVFSGLFLLFSPLIFIPVAVAVKLSSPGPVFFKQVRTGYRGRDFLCWKFRTMHVNNDADTVQATRNDPRKTRLGEFLRRTSIDELPQFINVFKGDMSIVGPRPHMLKHTEDYRRLIDQYMVRHLIKPGITGWAQVRGFRGQTEELWQMEKRVENDIWYIEHWTFMLDMKIIVRTVINALRGEDGAF</sequence>
<evidence type="ECO:0000256" key="3">
    <source>
        <dbReference type="ARBA" id="ARBA00022679"/>
    </source>
</evidence>
<keyword evidence="5 7" id="KW-1133">Transmembrane helix</keyword>
<proteinExistence type="inferred from homology"/>
<feature type="transmembrane region" description="Helical" evidence="7">
    <location>
        <begin position="85"/>
        <end position="105"/>
    </location>
</feature>
<keyword evidence="6 7" id="KW-0472">Membrane</keyword>
<reference evidence="10" key="1">
    <citation type="submission" date="2018-02" db="EMBL/GenBank/DDBJ databases">
        <authorList>
            <person name="Clavel T."/>
            <person name="Strowig T."/>
        </authorList>
    </citation>
    <scope>NUCLEOTIDE SEQUENCE [LARGE SCALE GENOMIC DNA]</scope>
    <source>
        <strain evidence="10">DSM 103720</strain>
    </source>
</reference>
<keyword evidence="3 9" id="KW-0808">Transferase</keyword>
<evidence type="ECO:0000259" key="8">
    <source>
        <dbReference type="Pfam" id="PF02397"/>
    </source>
</evidence>